<proteinExistence type="predicted"/>
<feature type="compositionally biased region" description="Basic and acidic residues" evidence="1">
    <location>
        <begin position="38"/>
        <end position="58"/>
    </location>
</feature>
<gene>
    <name evidence="2" type="ORF">EVAR_95499_1</name>
</gene>
<organism evidence="2 3">
    <name type="scientific">Eumeta variegata</name>
    <name type="common">Bagworm moth</name>
    <name type="synonym">Eumeta japonica</name>
    <dbReference type="NCBI Taxonomy" id="151549"/>
    <lineage>
        <taxon>Eukaryota</taxon>
        <taxon>Metazoa</taxon>
        <taxon>Ecdysozoa</taxon>
        <taxon>Arthropoda</taxon>
        <taxon>Hexapoda</taxon>
        <taxon>Insecta</taxon>
        <taxon>Pterygota</taxon>
        <taxon>Neoptera</taxon>
        <taxon>Endopterygota</taxon>
        <taxon>Lepidoptera</taxon>
        <taxon>Glossata</taxon>
        <taxon>Ditrysia</taxon>
        <taxon>Tineoidea</taxon>
        <taxon>Psychidae</taxon>
        <taxon>Oiketicinae</taxon>
        <taxon>Eumeta</taxon>
    </lineage>
</organism>
<reference evidence="2 3" key="1">
    <citation type="journal article" date="2019" name="Commun. Biol.">
        <title>The bagworm genome reveals a unique fibroin gene that provides high tensile strength.</title>
        <authorList>
            <person name="Kono N."/>
            <person name="Nakamura H."/>
            <person name="Ohtoshi R."/>
            <person name="Tomita M."/>
            <person name="Numata K."/>
            <person name="Arakawa K."/>
        </authorList>
    </citation>
    <scope>NUCLEOTIDE SEQUENCE [LARGE SCALE GENOMIC DNA]</scope>
</reference>
<dbReference type="AlphaFoldDB" id="A0A4C1UIS9"/>
<evidence type="ECO:0000313" key="2">
    <source>
        <dbReference type="EMBL" id="GBP26328.1"/>
    </source>
</evidence>
<comment type="caution">
    <text evidence="2">The sequence shown here is derived from an EMBL/GenBank/DDBJ whole genome shotgun (WGS) entry which is preliminary data.</text>
</comment>
<feature type="region of interest" description="Disordered" evidence="1">
    <location>
        <begin position="1"/>
        <end position="76"/>
    </location>
</feature>
<protein>
    <submittedName>
        <fullName evidence="2">Uncharacterized protein</fullName>
    </submittedName>
</protein>
<evidence type="ECO:0000256" key="1">
    <source>
        <dbReference type="SAM" id="MobiDB-lite"/>
    </source>
</evidence>
<keyword evidence="3" id="KW-1185">Reference proteome</keyword>
<evidence type="ECO:0000313" key="3">
    <source>
        <dbReference type="Proteomes" id="UP000299102"/>
    </source>
</evidence>
<dbReference type="Proteomes" id="UP000299102">
    <property type="component" value="Unassembled WGS sequence"/>
</dbReference>
<sequence length="110" mass="12228">MLCKGAVRAASRPPPTTRKPSPEPVSLRKSRGPPASELENRCRGRRSDHEKDSTDNRQRSAPASVDAPTTKRGIHGIKSCIPYRIRRATPAEPKTRNLKALLAHHQRSFT</sequence>
<name>A0A4C1UIS9_EUMVA</name>
<accession>A0A4C1UIS9</accession>
<dbReference type="EMBL" id="BGZK01000179">
    <property type="protein sequence ID" value="GBP26328.1"/>
    <property type="molecule type" value="Genomic_DNA"/>
</dbReference>